<dbReference type="EMBL" id="JACHCF010000006">
    <property type="protein sequence ID" value="MBB5621813.1"/>
    <property type="molecule type" value="Genomic_DNA"/>
</dbReference>
<gene>
    <name evidence="1" type="ORF">HDE69_002876</name>
</gene>
<dbReference type="InterPro" id="IPR058238">
    <property type="entry name" value="Lant_leader_dom"/>
</dbReference>
<sequence length="56" mass="6321">MKKIKLNSERLRLKKEKVASLTTDQMGKVYGGLPVTTLTRQFCCHITDPVICSLEP</sequence>
<accession>A0A7W8YU58</accession>
<proteinExistence type="predicted"/>
<evidence type="ECO:0000313" key="2">
    <source>
        <dbReference type="Proteomes" id="UP000537718"/>
    </source>
</evidence>
<protein>
    <submittedName>
        <fullName evidence="1">Uncharacterized protein</fullName>
    </submittedName>
</protein>
<dbReference type="RefSeq" id="WP_183867757.1">
    <property type="nucleotide sequence ID" value="NZ_JACHCF010000006.1"/>
</dbReference>
<evidence type="ECO:0000313" key="1">
    <source>
        <dbReference type="EMBL" id="MBB5621813.1"/>
    </source>
</evidence>
<dbReference type="AlphaFoldDB" id="A0A7W8YU58"/>
<reference evidence="1 2" key="1">
    <citation type="submission" date="2020-08" db="EMBL/GenBank/DDBJ databases">
        <title>Genomic Encyclopedia of Type Strains, Phase IV (KMG-V): Genome sequencing to study the core and pangenomes of soil and plant-associated prokaryotes.</title>
        <authorList>
            <person name="Whitman W."/>
        </authorList>
    </citation>
    <scope>NUCLEOTIDE SEQUENCE [LARGE SCALE GENOMIC DNA]</scope>
    <source>
        <strain evidence="1 2">MP7CTX6</strain>
    </source>
</reference>
<organism evidence="1 2">
    <name type="scientific">Pedobacter cryoconitis</name>
    <dbReference type="NCBI Taxonomy" id="188932"/>
    <lineage>
        <taxon>Bacteria</taxon>
        <taxon>Pseudomonadati</taxon>
        <taxon>Bacteroidota</taxon>
        <taxon>Sphingobacteriia</taxon>
        <taxon>Sphingobacteriales</taxon>
        <taxon>Sphingobacteriaceae</taxon>
        <taxon>Pedobacter</taxon>
    </lineage>
</organism>
<name>A0A7W8YU58_9SPHI</name>
<dbReference type="NCBIfam" id="NF038153">
    <property type="entry name" value="lant_leader_L1a"/>
    <property type="match status" value="1"/>
</dbReference>
<comment type="caution">
    <text evidence="1">The sequence shown here is derived from an EMBL/GenBank/DDBJ whole genome shotgun (WGS) entry which is preliminary data.</text>
</comment>
<dbReference type="Proteomes" id="UP000537718">
    <property type="component" value="Unassembled WGS sequence"/>
</dbReference>